<protein>
    <submittedName>
        <fullName evidence="1">Uncharacterized protein</fullName>
    </submittedName>
</protein>
<dbReference type="Proteomes" id="UP001600165">
    <property type="component" value="Unassembled WGS sequence"/>
</dbReference>
<evidence type="ECO:0000313" key="2">
    <source>
        <dbReference type="Proteomes" id="UP001600165"/>
    </source>
</evidence>
<dbReference type="EMBL" id="JBHZOL010000075">
    <property type="protein sequence ID" value="MFE4106953.1"/>
    <property type="molecule type" value="Genomic_DNA"/>
</dbReference>
<sequence length="88" mass="9505">MNSNTAPLSLSIDRLILHGFTTVDRDQLQLALQQELARLFSEHGCPPTLSQTQQIGRLEGGHLQIAADASSSAIGQHIAQSIYQGLQP</sequence>
<gene>
    <name evidence="1" type="ORF">ACFVKH_11730</name>
</gene>
<accession>A0ABW6IFJ4</accession>
<dbReference type="RefSeq" id="WP_377965203.1">
    <property type="nucleotide sequence ID" value="NZ_JBHZOL010000075.1"/>
</dbReference>
<organism evidence="1 2">
    <name type="scientific">Almyronema epifaneia S1</name>
    <dbReference type="NCBI Taxonomy" id="2991925"/>
    <lineage>
        <taxon>Bacteria</taxon>
        <taxon>Bacillati</taxon>
        <taxon>Cyanobacteriota</taxon>
        <taxon>Cyanophyceae</taxon>
        <taxon>Nodosilineales</taxon>
        <taxon>Nodosilineaceae</taxon>
        <taxon>Almyronema</taxon>
        <taxon>Almyronema epifaneia</taxon>
    </lineage>
</organism>
<evidence type="ECO:0000313" key="1">
    <source>
        <dbReference type="EMBL" id="MFE4106953.1"/>
    </source>
</evidence>
<keyword evidence="2" id="KW-1185">Reference proteome</keyword>
<reference evidence="1 2" key="1">
    <citation type="submission" date="2024-10" db="EMBL/GenBank/DDBJ databases">
        <authorList>
            <person name="Ratan Roy A."/>
            <person name="Morales Sandoval P.H."/>
            <person name="De Los Santos Villalobos S."/>
            <person name="Chakraborty S."/>
            <person name="Mukherjee J."/>
        </authorList>
    </citation>
    <scope>NUCLEOTIDE SEQUENCE [LARGE SCALE GENOMIC DNA]</scope>
    <source>
        <strain evidence="1 2">S1</strain>
    </source>
</reference>
<comment type="caution">
    <text evidence="1">The sequence shown here is derived from an EMBL/GenBank/DDBJ whole genome shotgun (WGS) entry which is preliminary data.</text>
</comment>
<proteinExistence type="predicted"/>
<name>A0ABW6IFJ4_9CYAN</name>